<dbReference type="PANTHER" id="PTHR36454:SF1">
    <property type="entry name" value="DUF1015 DOMAIN-CONTAINING PROTEIN"/>
    <property type="match status" value="1"/>
</dbReference>
<dbReference type="Proteomes" id="UP000007089">
    <property type="component" value="Chromosome"/>
</dbReference>
<dbReference type="PIRSF" id="PIRSF033563">
    <property type="entry name" value="UCP033563"/>
    <property type="match status" value="1"/>
</dbReference>
<dbReference type="InterPro" id="IPR008323">
    <property type="entry name" value="UCP033563"/>
</dbReference>
<reference evidence="1" key="1">
    <citation type="submission" date="2009-01" db="EMBL/GenBank/DDBJ databases">
        <title>Complete sequence of Anaeromyxobacter dehalogenans 2CP-1.</title>
        <authorList>
            <consortium name="US DOE Joint Genome Institute"/>
            <person name="Lucas S."/>
            <person name="Copeland A."/>
            <person name="Lapidus A."/>
            <person name="Glavina del Rio T."/>
            <person name="Dalin E."/>
            <person name="Tice H."/>
            <person name="Bruce D."/>
            <person name="Goodwin L."/>
            <person name="Pitluck S."/>
            <person name="Saunders E."/>
            <person name="Brettin T."/>
            <person name="Detter J.C."/>
            <person name="Han C."/>
            <person name="Larimer F."/>
            <person name="Land M."/>
            <person name="Hauser L."/>
            <person name="Kyrpides N."/>
            <person name="Ovchinnikova G."/>
            <person name="Beliaev A.S."/>
            <person name="Richardson P."/>
        </authorList>
    </citation>
    <scope>NUCLEOTIDE SEQUENCE</scope>
    <source>
        <strain evidence="1">2CP-1</strain>
    </source>
</reference>
<dbReference type="EMBL" id="CP001359">
    <property type="protein sequence ID" value="ACL64846.1"/>
    <property type="molecule type" value="Genomic_DNA"/>
</dbReference>
<dbReference type="KEGG" id="acp:A2cp1_1502"/>
<evidence type="ECO:0000313" key="2">
    <source>
        <dbReference type="Proteomes" id="UP000007089"/>
    </source>
</evidence>
<evidence type="ECO:0008006" key="3">
    <source>
        <dbReference type="Google" id="ProtNLM"/>
    </source>
</evidence>
<accession>B8J4Z1</accession>
<proteinExistence type="predicted"/>
<organism evidence="1 2">
    <name type="scientific">Anaeromyxobacter dehalogenans (strain ATCC BAA-258 / DSM 21875 / 2CP-1)</name>
    <dbReference type="NCBI Taxonomy" id="455488"/>
    <lineage>
        <taxon>Bacteria</taxon>
        <taxon>Pseudomonadati</taxon>
        <taxon>Myxococcota</taxon>
        <taxon>Myxococcia</taxon>
        <taxon>Myxococcales</taxon>
        <taxon>Cystobacterineae</taxon>
        <taxon>Anaeromyxobacteraceae</taxon>
        <taxon>Anaeromyxobacter</taxon>
    </lineage>
</organism>
<dbReference type="PANTHER" id="PTHR36454">
    <property type="entry name" value="LMO2823 PROTEIN"/>
    <property type="match status" value="1"/>
</dbReference>
<dbReference type="Pfam" id="PF06245">
    <property type="entry name" value="DUF1015"/>
    <property type="match status" value="1"/>
</dbReference>
<keyword evidence="2" id="KW-1185">Reference proteome</keyword>
<protein>
    <recommendedName>
        <fullName evidence="3">DUF1015 domain-containing protein</fullName>
    </recommendedName>
</protein>
<dbReference type="HOGENOM" id="CLU_031277_2_0_7"/>
<evidence type="ECO:0000313" key="1">
    <source>
        <dbReference type="EMBL" id="ACL64846.1"/>
    </source>
</evidence>
<sequence>MAEIVPFRGVRYAATRGRALGQLLAPPYDLVSLEQRDELLRRSPENIAHVAIGEERAGDGPGANKYTRAAETWAGWMQQGVLRRDPGPALYALEQAFWAPDGRQARRRGFLAAVRLHEFSEGVIVPHEKTLTAPRADRLEILKAVRANLSPIIGLYRDEERTTSRALEAVTAGELVAETDSDDGVHHRLWRADQPVVVAALQAAVADKRIFIADGHHRYVSGLAYRKLVEAQRPGLPPDAGHNYILMFLCPMSDPGLMLFPTHRLVFGLKDFSVARLTDALERYFRVETLPEDIRRPAGRAWAIAKLSEHFGKSSSFLMVTAEDQKARVLTLRDEADLEEAELPRNETLRALDVTVLHSVVLQHVLGLSASAQENQESLTYVRDAGEAVNRVLSGEHQVGFLVNPTPMWQVQAVGDAGETMPQKSTYFYPRLQSGLVMREVFEPGTPSP</sequence>
<name>B8J4Z1_ANAD2</name>
<dbReference type="RefSeq" id="WP_012632786.1">
    <property type="nucleotide sequence ID" value="NC_011891.1"/>
</dbReference>
<gene>
    <name evidence="1" type="ordered locus">A2cp1_1502</name>
</gene>
<dbReference type="AlphaFoldDB" id="B8J4Z1"/>